<proteinExistence type="predicted"/>
<feature type="domain" description="Mutator-like transposase" evidence="2">
    <location>
        <begin position="64"/>
        <end position="412"/>
    </location>
</feature>
<dbReference type="Proteomes" id="UP000515204">
    <property type="component" value="Unplaced"/>
</dbReference>
<name>A0A6P3XNK1_DINQU</name>
<keyword evidence="3" id="KW-1185">Reference proteome</keyword>
<evidence type="ECO:0000313" key="4">
    <source>
        <dbReference type="RefSeq" id="XP_014479554.1"/>
    </source>
</evidence>
<feature type="region of interest" description="Disordered" evidence="1">
    <location>
        <begin position="1"/>
        <end position="28"/>
    </location>
</feature>
<evidence type="ECO:0000256" key="1">
    <source>
        <dbReference type="SAM" id="MobiDB-lite"/>
    </source>
</evidence>
<evidence type="ECO:0000259" key="2">
    <source>
        <dbReference type="Pfam" id="PF20700"/>
    </source>
</evidence>
<evidence type="ECO:0000313" key="3">
    <source>
        <dbReference type="Proteomes" id="UP000515204"/>
    </source>
</evidence>
<feature type="compositionally biased region" description="Basic residues" evidence="1">
    <location>
        <begin position="1"/>
        <end position="24"/>
    </location>
</feature>
<dbReference type="KEGG" id="dqu:106746921"/>
<gene>
    <name evidence="4" type="primary">LOC106746921</name>
</gene>
<protein>
    <submittedName>
        <fullName evidence="4">Uncharacterized protein LOC106746921</fullName>
    </submittedName>
</protein>
<dbReference type="AlphaFoldDB" id="A0A6P3XNK1"/>
<accession>A0A6P3XNK1</accession>
<reference evidence="4" key="1">
    <citation type="submission" date="2025-08" db="UniProtKB">
        <authorList>
            <consortium name="RefSeq"/>
        </authorList>
    </citation>
    <scope>IDENTIFICATION</scope>
</reference>
<dbReference type="GeneID" id="106746921"/>
<sequence length="453" mass="51147">MDKRGKRHSAGKTTKRRDRKKRRVGPANRYVAETATINTSTSEQKLNTSFDDLNVPIDQSVSYRVINFLSVFSKLSQVVKCKTCGGDVEFTETASRGLGFNLIVTCKKCQPTKIPSCPIIKNAFEVNRRFVFAMRMLGVSQAGAEKFCAFMDLPRPLFPKTYADLTEIVSSATEKVKNMSIKSAGDEERRITLEKNPDSVGLTVSGDGSWRKRGFSSLHGVLSLIGYHSNKVLDFTVKSSHCHGCSLWKNKKGTAEYDLWYEEHKETCDANHVGPAGNMEPLAMVKMFQRSEELHEVKYDCYIGDGDSKTYNKVVENVQYDVTKKECVNHVQKRMGTRLRNCKKTTKGIGGRSKLTDKLVKVLTLYYGLAIRRNSNSLEETKKDVWATFLHKSSTDSKPMHENCPKGPQSWCQWQKARALGKLQDFKHEPTLPKEVLDAIKPIYIPISAVMIF</sequence>
<dbReference type="OrthoDB" id="7680010at2759"/>
<organism evidence="3 4">
    <name type="scientific">Dinoponera quadriceps</name>
    <name type="common">South American ant</name>
    <dbReference type="NCBI Taxonomy" id="609295"/>
    <lineage>
        <taxon>Eukaryota</taxon>
        <taxon>Metazoa</taxon>
        <taxon>Ecdysozoa</taxon>
        <taxon>Arthropoda</taxon>
        <taxon>Hexapoda</taxon>
        <taxon>Insecta</taxon>
        <taxon>Pterygota</taxon>
        <taxon>Neoptera</taxon>
        <taxon>Endopterygota</taxon>
        <taxon>Hymenoptera</taxon>
        <taxon>Apocrita</taxon>
        <taxon>Aculeata</taxon>
        <taxon>Formicoidea</taxon>
        <taxon>Formicidae</taxon>
        <taxon>Ponerinae</taxon>
        <taxon>Ponerini</taxon>
        <taxon>Dinoponera</taxon>
    </lineage>
</organism>
<dbReference type="RefSeq" id="XP_014479554.1">
    <property type="nucleotide sequence ID" value="XM_014624068.1"/>
</dbReference>
<dbReference type="InterPro" id="IPR049012">
    <property type="entry name" value="Mutator_transp_dom"/>
</dbReference>
<dbReference type="Pfam" id="PF20700">
    <property type="entry name" value="Mutator"/>
    <property type="match status" value="1"/>
</dbReference>